<sequence>MIMQFTKDGVFPLSAESSDLPQMNVLYQWGNVKINLKKTNQRR</sequence>
<reference evidence="1" key="1">
    <citation type="submission" date="2022-01" db="EMBL/GenBank/DDBJ databases">
        <authorList>
            <person name="Lagorce A."/>
        </authorList>
    </citation>
    <scope>NUCLEOTIDE SEQUENCE</scope>
    <source>
        <strain evidence="1">Th15_F1_A12</strain>
    </source>
</reference>
<evidence type="ECO:0000313" key="1">
    <source>
        <dbReference type="EMBL" id="CAH1599088.1"/>
    </source>
</evidence>
<dbReference type="Proteomes" id="UP001295462">
    <property type="component" value="Unassembled WGS sequence"/>
</dbReference>
<dbReference type="AlphaFoldDB" id="A0AAU9QT14"/>
<name>A0AAU9QT14_9VIBR</name>
<protein>
    <submittedName>
        <fullName evidence="1">Uncharacterized protein</fullName>
    </submittedName>
</protein>
<organism evidence="1 2">
    <name type="scientific">Vibrio jasicida</name>
    <dbReference type="NCBI Taxonomy" id="766224"/>
    <lineage>
        <taxon>Bacteria</taxon>
        <taxon>Pseudomonadati</taxon>
        <taxon>Pseudomonadota</taxon>
        <taxon>Gammaproteobacteria</taxon>
        <taxon>Vibrionales</taxon>
        <taxon>Vibrionaceae</taxon>
        <taxon>Vibrio</taxon>
    </lineage>
</organism>
<dbReference type="EMBL" id="CAKMUD010000094">
    <property type="protein sequence ID" value="CAH1599088.1"/>
    <property type="molecule type" value="Genomic_DNA"/>
</dbReference>
<comment type="caution">
    <text evidence="1">The sequence shown here is derived from an EMBL/GenBank/DDBJ whole genome shotgun (WGS) entry which is preliminary data.</text>
</comment>
<accession>A0AAU9QT14</accession>
<proteinExistence type="predicted"/>
<evidence type="ECO:0000313" key="2">
    <source>
        <dbReference type="Proteomes" id="UP001295462"/>
    </source>
</evidence>
<gene>
    <name evidence="1" type="ORF">THF1A12_40012</name>
</gene>